<accession>A0AAN9FG55</accession>
<dbReference type="AlphaFoldDB" id="A0AAN9FG55"/>
<evidence type="ECO:0000313" key="2">
    <source>
        <dbReference type="Proteomes" id="UP001372338"/>
    </source>
</evidence>
<name>A0AAN9FG55_CROPI</name>
<dbReference type="Proteomes" id="UP001372338">
    <property type="component" value="Unassembled WGS sequence"/>
</dbReference>
<dbReference type="EMBL" id="JAYWIO010000003">
    <property type="protein sequence ID" value="KAK7275654.1"/>
    <property type="molecule type" value="Genomic_DNA"/>
</dbReference>
<proteinExistence type="predicted"/>
<comment type="caution">
    <text evidence="1">The sequence shown here is derived from an EMBL/GenBank/DDBJ whole genome shotgun (WGS) entry which is preliminary data.</text>
</comment>
<gene>
    <name evidence="1" type="ORF">RIF29_16774</name>
</gene>
<sequence>MISPRSYREDNQSRMWMQWLGALMDILFPSREDNHRLISSVEPVVGFSFLFRSGFLDWGKQDSVLLDLEDNHARLWMQWLEALIGFVTYNAKFLLVFGFGNVYGYACSSVCVSGVMQEFLYTSYFGPGDFSCDDLSSDRWSLQFSSQLL</sequence>
<protein>
    <submittedName>
        <fullName evidence="1">Uncharacterized protein</fullName>
    </submittedName>
</protein>
<evidence type="ECO:0000313" key="1">
    <source>
        <dbReference type="EMBL" id="KAK7275654.1"/>
    </source>
</evidence>
<reference evidence="1 2" key="1">
    <citation type="submission" date="2024-01" db="EMBL/GenBank/DDBJ databases">
        <title>The genomes of 5 underutilized Papilionoideae crops provide insights into root nodulation and disease resistanc.</title>
        <authorList>
            <person name="Yuan L."/>
        </authorList>
    </citation>
    <scope>NUCLEOTIDE SEQUENCE [LARGE SCALE GENOMIC DNA]</scope>
    <source>
        <strain evidence="1">ZHUSHIDOU_FW_LH</strain>
        <tissue evidence="1">Leaf</tissue>
    </source>
</reference>
<organism evidence="1 2">
    <name type="scientific">Crotalaria pallida</name>
    <name type="common">Smooth rattlebox</name>
    <name type="synonym">Crotalaria striata</name>
    <dbReference type="NCBI Taxonomy" id="3830"/>
    <lineage>
        <taxon>Eukaryota</taxon>
        <taxon>Viridiplantae</taxon>
        <taxon>Streptophyta</taxon>
        <taxon>Embryophyta</taxon>
        <taxon>Tracheophyta</taxon>
        <taxon>Spermatophyta</taxon>
        <taxon>Magnoliopsida</taxon>
        <taxon>eudicotyledons</taxon>
        <taxon>Gunneridae</taxon>
        <taxon>Pentapetalae</taxon>
        <taxon>rosids</taxon>
        <taxon>fabids</taxon>
        <taxon>Fabales</taxon>
        <taxon>Fabaceae</taxon>
        <taxon>Papilionoideae</taxon>
        <taxon>50 kb inversion clade</taxon>
        <taxon>genistoids sensu lato</taxon>
        <taxon>core genistoids</taxon>
        <taxon>Crotalarieae</taxon>
        <taxon>Crotalaria</taxon>
    </lineage>
</organism>
<keyword evidence="2" id="KW-1185">Reference proteome</keyword>